<dbReference type="AlphaFoldDB" id="A0A7Y9QYG2"/>
<evidence type="ECO:0000256" key="6">
    <source>
        <dbReference type="ARBA" id="ARBA00023136"/>
    </source>
</evidence>
<evidence type="ECO:0000256" key="4">
    <source>
        <dbReference type="ARBA" id="ARBA00022692"/>
    </source>
</evidence>
<feature type="transmembrane region" description="Helical" evidence="7">
    <location>
        <begin position="300"/>
        <end position="320"/>
    </location>
</feature>
<sequence>MSQARPSDPRSRYDWVDFAKGFCIVAVVAMWIAGTMQGHVAKGQAGWLGYFVVFAKPFRMPDFFLISGLFLSQVIDRPWKHYLDTKVVHYLYFFVLWTVIVLPITWLLGHEAPANLADAVSALLYHLYDPFGMLWFIMMLSVYFVATRLLRHVPVWIMLPAAVLMFVFPLHTGIYHVDRFGMFFLFFYVGHVFSGRFFALADWAREHRRPAIAGLLVWAVVNAVLVKLALTEYLSVNLLAGFMGISAVVVIASLVSSHPWAGWLNTLGKNSIAIYLGFYLPMIVIVPALQASPIGRSPSLVATISMVSVIGIAMGAFHLANRIGLAFLYNRPNWIRLVQPGQRSASARASVPSGSVAS</sequence>
<dbReference type="GO" id="GO:0009246">
    <property type="term" value="P:enterobacterial common antigen biosynthetic process"/>
    <property type="evidence" value="ECO:0007669"/>
    <property type="project" value="TreeGrafter"/>
</dbReference>
<feature type="transmembrane region" description="Helical" evidence="7">
    <location>
        <begin position="21"/>
        <end position="38"/>
    </location>
</feature>
<dbReference type="EMBL" id="JACCFH010000001">
    <property type="protein sequence ID" value="NYG33801.1"/>
    <property type="molecule type" value="Genomic_DNA"/>
</dbReference>
<feature type="transmembrane region" description="Helical" evidence="7">
    <location>
        <begin position="87"/>
        <end position="108"/>
    </location>
</feature>
<accession>A0A7Y9QYG2</accession>
<evidence type="ECO:0000313" key="10">
    <source>
        <dbReference type="Proteomes" id="UP000518288"/>
    </source>
</evidence>
<comment type="caution">
    <text evidence="9">The sequence shown here is derived from an EMBL/GenBank/DDBJ whole genome shotgun (WGS) entry which is preliminary data.</text>
</comment>
<dbReference type="Proteomes" id="UP000518288">
    <property type="component" value="Unassembled WGS sequence"/>
</dbReference>
<dbReference type="PANTHER" id="PTHR40074:SF4">
    <property type="entry name" value="INNER MEMBRANE PROTEIN YCFT"/>
    <property type="match status" value="1"/>
</dbReference>
<evidence type="ECO:0000256" key="5">
    <source>
        <dbReference type="ARBA" id="ARBA00022989"/>
    </source>
</evidence>
<feature type="domain" description="Acyltransferase 3" evidence="8">
    <location>
        <begin position="14"/>
        <end position="314"/>
    </location>
</feature>
<keyword evidence="10" id="KW-1185">Reference proteome</keyword>
<feature type="transmembrane region" description="Helical" evidence="7">
    <location>
        <begin position="272"/>
        <end position="294"/>
    </location>
</feature>
<dbReference type="RefSeq" id="WP_179634528.1">
    <property type="nucleotide sequence ID" value="NZ_CAXYYM010000022.1"/>
</dbReference>
<keyword evidence="3" id="KW-1003">Cell membrane</keyword>
<evidence type="ECO:0000313" key="9">
    <source>
        <dbReference type="EMBL" id="NYG33801.1"/>
    </source>
</evidence>
<feature type="transmembrane region" description="Helical" evidence="7">
    <location>
        <begin position="180"/>
        <end position="199"/>
    </location>
</feature>
<feature type="transmembrane region" description="Helical" evidence="7">
    <location>
        <begin position="153"/>
        <end position="174"/>
    </location>
</feature>
<reference evidence="9 10" key="1">
    <citation type="submission" date="2020-07" db="EMBL/GenBank/DDBJ databases">
        <title>Genomic Encyclopedia of Archaeal and Bacterial Type Strains, Phase II (KMG-II): from individual species to whole genera.</title>
        <authorList>
            <person name="Goeker M."/>
        </authorList>
    </citation>
    <scope>NUCLEOTIDE SEQUENCE [LARGE SCALE GENOMIC DNA]</scope>
    <source>
        <strain evidence="9 10">DSM 21226</strain>
    </source>
</reference>
<comment type="subcellular location">
    <subcellularLocation>
        <location evidence="1">Cell membrane</location>
        <topology evidence="1">Multi-pass membrane protein</topology>
    </subcellularLocation>
</comment>
<gene>
    <name evidence="9" type="ORF">BDD16_002787</name>
</gene>
<comment type="similarity">
    <text evidence="2">Belongs to the acyltransferase 3 family.</text>
</comment>
<feature type="transmembrane region" description="Helical" evidence="7">
    <location>
        <begin position="236"/>
        <end position="260"/>
    </location>
</feature>
<dbReference type="PANTHER" id="PTHR40074">
    <property type="entry name" value="O-ACETYLTRANSFERASE WECH"/>
    <property type="match status" value="1"/>
</dbReference>
<keyword evidence="6 7" id="KW-0472">Membrane</keyword>
<evidence type="ECO:0000259" key="8">
    <source>
        <dbReference type="Pfam" id="PF01757"/>
    </source>
</evidence>
<evidence type="ECO:0000256" key="2">
    <source>
        <dbReference type="ARBA" id="ARBA00007400"/>
    </source>
</evidence>
<protein>
    <submittedName>
        <fullName evidence="9">Putative membrane protein YcfT</fullName>
    </submittedName>
</protein>
<feature type="transmembrane region" description="Helical" evidence="7">
    <location>
        <begin position="211"/>
        <end position="230"/>
    </location>
</feature>
<dbReference type="InterPro" id="IPR002656">
    <property type="entry name" value="Acyl_transf_3_dom"/>
</dbReference>
<feature type="transmembrane region" description="Helical" evidence="7">
    <location>
        <begin position="128"/>
        <end position="146"/>
    </location>
</feature>
<organism evidence="9 10">
    <name type="scientific">Sphaerotilus montanus</name>
    <dbReference type="NCBI Taxonomy" id="522889"/>
    <lineage>
        <taxon>Bacteria</taxon>
        <taxon>Pseudomonadati</taxon>
        <taxon>Pseudomonadota</taxon>
        <taxon>Betaproteobacteria</taxon>
        <taxon>Burkholderiales</taxon>
        <taxon>Sphaerotilaceae</taxon>
        <taxon>Sphaerotilus</taxon>
    </lineage>
</organism>
<dbReference type="GO" id="GO:0005886">
    <property type="term" value="C:plasma membrane"/>
    <property type="evidence" value="ECO:0007669"/>
    <property type="project" value="UniProtKB-SubCell"/>
</dbReference>
<keyword evidence="4 7" id="KW-0812">Transmembrane</keyword>
<evidence type="ECO:0000256" key="3">
    <source>
        <dbReference type="ARBA" id="ARBA00022475"/>
    </source>
</evidence>
<dbReference type="GO" id="GO:0016413">
    <property type="term" value="F:O-acetyltransferase activity"/>
    <property type="evidence" value="ECO:0007669"/>
    <property type="project" value="TreeGrafter"/>
</dbReference>
<keyword evidence="5 7" id="KW-1133">Transmembrane helix</keyword>
<evidence type="ECO:0000256" key="1">
    <source>
        <dbReference type="ARBA" id="ARBA00004651"/>
    </source>
</evidence>
<dbReference type="Pfam" id="PF01757">
    <property type="entry name" value="Acyl_transf_3"/>
    <property type="match status" value="1"/>
</dbReference>
<feature type="transmembrane region" description="Helical" evidence="7">
    <location>
        <begin position="58"/>
        <end position="75"/>
    </location>
</feature>
<name>A0A7Y9QYG2_9BURK</name>
<evidence type="ECO:0000256" key="7">
    <source>
        <dbReference type="SAM" id="Phobius"/>
    </source>
</evidence>
<proteinExistence type="inferred from homology"/>